<evidence type="ECO:0000313" key="10">
    <source>
        <dbReference type="EMBL" id="THW34871.1"/>
    </source>
</evidence>
<evidence type="ECO:0000256" key="4">
    <source>
        <dbReference type="ARBA" id="ARBA00041569"/>
    </source>
</evidence>
<feature type="region of interest" description="Disordered" evidence="8">
    <location>
        <begin position="168"/>
        <end position="240"/>
    </location>
</feature>
<proteinExistence type="predicted"/>
<sequence>MMVNTISDLDHGTGDHAALHNNPLPPNYLFDPSAPSESDLTSLDILLAGPKATPYEHGVFKLHLKIPTTYPQEPPKAYFRDKIFHPNVDDRTGAVCVETLKRDWDVKLTLRDVLVTIACLLVQPNASSALNAEAGMFLEQGDWGQFEKRARMMTKFQSAVPKHLKEAVAEAQSRGEEKEDLERKDSALNLGSARRTRRRGTPLPREMMGTPVETGRKAMRADTPPPPPVTRASAPSRPFVRQSARDDVFGAVRLPAPNATPVMADDSSELLPADRGTSPIMAPIPRLSPRLQGPPPAPLVDVSMTDSEAEYPPSPKKSPQKQTRDPSNLSIEYPPSPKKSPKKRADFSFPPPVRPEPNRAESSRAGAARQLQFTAPRAAQNTPSIMDSSSLLEPNVTFDLGTETEPDTEIEASFELPKRRSAVAANKRLATQQARTLRRKPKMTPRQELPPIPQLKASRKPSPVATPQRPVSPASSSFHAAPSSVAQHQDLSSVILEPVEQLQNKIRKSQSQSPKEVKEKALERKLWRLCGGDIERWNRGDFGGFFEIKGARW</sequence>
<dbReference type="Gene3D" id="3.10.110.10">
    <property type="entry name" value="Ubiquitin Conjugating Enzyme"/>
    <property type="match status" value="1"/>
</dbReference>
<evidence type="ECO:0000256" key="5">
    <source>
        <dbReference type="ARBA" id="ARBA00042179"/>
    </source>
</evidence>
<evidence type="ECO:0000256" key="1">
    <source>
        <dbReference type="ARBA" id="ARBA00022679"/>
    </source>
</evidence>
<dbReference type="Proteomes" id="UP000309076">
    <property type="component" value="Unassembled WGS sequence"/>
</dbReference>
<dbReference type="InterPro" id="IPR023313">
    <property type="entry name" value="UBQ-conjugating_AS"/>
</dbReference>
<feature type="domain" description="UBC core" evidence="9">
    <location>
        <begin position="7"/>
        <end position="159"/>
    </location>
</feature>
<protein>
    <recommendedName>
        <fullName evidence="3">Ubiquitin-conjugating enzyme E2 2</fullName>
    </recommendedName>
    <alternativeName>
        <fullName evidence="5">E2 ubiquitin-conjugating enzyme 2</fullName>
    </alternativeName>
    <alternativeName>
        <fullName evidence="6">Ubiquitin carrier protein UBC2</fullName>
    </alternativeName>
    <alternativeName>
        <fullName evidence="4">Ubiquitin-protein ligase UBC2</fullName>
    </alternativeName>
</protein>
<feature type="compositionally biased region" description="Basic and acidic residues" evidence="8">
    <location>
        <begin position="168"/>
        <end position="186"/>
    </location>
</feature>
<accession>A0AB74IKZ6</accession>
<dbReference type="InterPro" id="IPR050113">
    <property type="entry name" value="Ub_conjugating_enzyme"/>
</dbReference>
<dbReference type="EMBL" id="QZAM01000302">
    <property type="protein sequence ID" value="THW34871.1"/>
    <property type="molecule type" value="Genomic_DNA"/>
</dbReference>
<dbReference type="SUPFAM" id="SSF54495">
    <property type="entry name" value="UBC-like"/>
    <property type="match status" value="1"/>
</dbReference>
<comment type="caution">
    <text evidence="10">The sequence shown here is derived from an EMBL/GenBank/DDBJ whole genome shotgun (WGS) entry which is preliminary data.</text>
</comment>
<dbReference type="GO" id="GO:0016740">
    <property type="term" value="F:transferase activity"/>
    <property type="evidence" value="ECO:0007669"/>
    <property type="project" value="UniProtKB-KW"/>
</dbReference>
<dbReference type="InterPro" id="IPR016135">
    <property type="entry name" value="UBQ-conjugating_enzyme/RWD"/>
</dbReference>
<evidence type="ECO:0000259" key="9">
    <source>
        <dbReference type="PROSITE" id="PS50127"/>
    </source>
</evidence>
<dbReference type="PROSITE" id="PS50127">
    <property type="entry name" value="UBC_2"/>
    <property type="match status" value="1"/>
</dbReference>
<dbReference type="PANTHER" id="PTHR24067">
    <property type="entry name" value="UBIQUITIN-CONJUGATING ENZYME E2"/>
    <property type="match status" value="1"/>
</dbReference>
<evidence type="ECO:0000256" key="2">
    <source>
        <dbReference type="ARBA" id="ARBA00022786"/>
    </source>
</evidence>
<feature type="compositionally biased region" description="Polar residues" evidence="8">
    <location>
        <begin position="379"/>
        <end position="392"/>
    </location>
</feature>
<organism evidence="10 11">
    <name type="scientific">Aureobasidium pullulans</name>
    <name type="common">Black yeast</name>
    <name type="synonym">Pullularia pullulans</name>
    <dbReference type="NCBI Taxonomy" id="5580"/>
    <lineage>
        <taxon>Eukaryota</taxon>
        <taxon>Fungi</taxon>
        <taxon>Dikarya</taxon>
        <taxon>Ascomycota</taxon>
        <taxon>Pezizomycotina</taxon>
        <taxon>Dothideomycetes</taxon>
        <taxon>Dothideomycetidae</taxon>
        <taxon>Dothideales</taxon>
        <taxon>Saccotheciaceae</taxon>
        <taxon>Aureobasidium</taxon>
    </lineage>
</organism>
<feature type="compositionally biased region" description="Low complexity" evidence="8">
    <location>
        <begin position="471"/>
        <end position="486"/>
    </location>
</feature>
<dbReference type="AlphaFoldDB" id="A0AB74IKZ6"/>
<feature type="region of interest" description="Disordered" evidence="8">
    <location>
        <begin position="257"/>
        <end position="489"/>
    </location>
</feature>
<evidence type="ECO:0000256" key="8">
    <source>
        <dbReference type="SAM" id="MobiDB-lite"/>
    </source>
</evidence>
<keyword evidence="1" id="KW-0808">Transferase</keyword>
<dbReference type="Pfam" id="PF00179">
    <property type="entry name" value="UQ_con"/>
    <property type="match status" value="1"/>
</dbReference>
<keyword evidence="2" id="KW-0833">Ubl conjugation pathway</keyword>
<evidence type="ECO:0000256" key="3">
    <source>
        <dbReference type="ARBA" id="ARBA00039884"/>
    </source>
</evidence>
<feature type="active site" description="Glycyl thioester intermediate" evidence="7">
    <location>
        <position position="96"/>
    </location>
</feature>
<dbReference type="PROSITE" id="PS00183">
    <property type="entry name" value="UBC_1"/>
    <property type="match status" value="1"/>
</dbReference>
<name>A0AB74IKZ6_AURPU</name>
<dbReference type="InterPro" id="IPR000608">
    <property type="entry name" value="UBC"/>
</dbReference>
<reference evidence="10 11" key="1">
    <citation type="submission" date="2018-10" db="EMBL/GenBank/DDBJ databases">
        <title>Fifty Aureobasidium pullulans genomes reveal a recombining polyextremotolerant generalist.</title>
        <authorList>
            <person name="Gostincar C."/>
            <person name="Turk M."/>
            <person name="Zajc J."/>
            <person name="Gunde-Cimerman N."/>
        </authorList>
    </citation>
    <scope>NUCLEOTIDE SEQUENCE [LARGE SCALE GENOMIC DNA]</scope>
    <source>
        <strain evidence="10 11">EXF-10796</strain>
    </source>
</reference>
<evidence type="ECO:0000256" key="6">
    <source>
        <dbReference type="ARBA" id="ARBA00042190"/>
    </source>
</evidence>
<dbReference type="SMART" id="SM00212">
    <property type="entry name" value="UBCc"/>
    <property type="match status" value="1"/>
</dbReference>
<feature type="compositionally biased region" description="Acidic residues" evidence="8">
    <location>
        <begin position="402"/>
        <end position="412"/>
    </location>
</feature>
<gene>
    <name evidence="10" type="ORF">D6D21_09395</name>
</gene>
<evidence type="ECO:0000313" key="11">
    <source>
        <dbReference type="Proteomes" id="UP000309076"/>
    </source>
</evidence>
<evidence type="ECO:0000256" key="7">
    <source>
        <dbReference type="PROSITE-ProRule" id="PRU10133"/>
    </source>
</evidence>